<organism evidence="3 4">
    <name type="scientific">Gymnopus androsaceus JB14</name>
    <dbReference type="NCBI Taxonomy" id="1447944"/>
    <lineage>
        <taxon>Eukaryota</taxon>
        <taxon>Fungi</taxon>
        <taxon>Dikarya</taxon>
        <taxon>Basidiomycota</taxon>
        <taxon>Agaricomycotina</taxon>
        <taxon>Agaricomycetes</taxon>
        <taxon>Agaricomycetidae</taxon>
        <taxon>Agaricales</taxon>
        <taxon>Marasmiineae</taxon>
        <taxon>Omphalotaceae</taxon>
        <taxon>Gymnopus</taxon>
    </lineage>
</organism>
<evidence type="ECO:0008006" key="5">
    <source>
        <dbReference type="Google" id="ProtNLM"/>
    </source>
</evidence>
<feature type="compositionally biased region" description="Low complexity" evidence="1">
    <location>
        <begin position="165"/>
        <end position="180"/>
    </location>
</feature>
<feature type="region of interest" description="Disordered" evidence="1">
    <location>
        <begin position="164"/>
        <end position="188"/>
    </location>
</feature>
<feature type="chain" id="PRO_5025647455" description="Fungal N-terminal domain-containing protein" evidence="2">
    <location>
        <begin position="18"/>
        <end position="226"/>
    </location>
</feature>
<gene>
    <name evidence="3" type="ORF">BT96DRAFT_982467</name>
</gene>
<accession>A0A6A4GEB0</accession>
<feature type="signal peptide" evidence="2">
    <location>
        <begin position="1"/>
        <end position="17"/>
    </location>
</feature>
<evidence type="ECO:0000313" key="3">
    <source>
        <dbReference type="EMBL" id="KAE9383705.1"/>
    </source>
</evidence>
<evidence type="ECO:0000256" key="1">
    <source>
        <dbReference type="SAM" id="MobiDB-lite"/>
    </source>
</evidence>
<proteinExistence type="predicted"/>
<evidence type="ECO:0000256" key="2">
    <source>
        <dbReference type="SAM" id="SignalP"/>
    </source>
</evidence>
<dbReference type="Proteomes" id="UP000799118">
    <property type="component" value="Unassembled WGS sequence"/>
</dbReference>
<keyword evidence="2" id="KW-0732">Signal</keyword>
<reference evidence="3" key="1">
    <citation type="journal article" date="2019" name="Environ. Microbiol.">
        <title>Fungal ecological strategies reflected in gene transcription - a case study of two litter decomposers.</title>
        <authorList>
            <person name="Barbi F."/>
            <person name="Kohler A."/>
            <person name="Barry K."/>
            <person name="Baskaran P."/>
            <person name="Daum C."/>
            <person name="Fauchery L."/>
            <person name="Ihrmark K."/>
            <person name="Kuo A."/>
            <person name="LaButti K."/>
            <person name="Lipzen A."/>
            <person name="Morin E."/>
            <person name="Grigoriev I.V."/>
            <person name="Henrissat B."/>
            <person name="Lindahl B."/>
            <person name="Martin F."/>
        </authorList>
    </citation>
    <scope>NUCLEOTIDE SEQUENCE</scope>
    <source>
        <strain evidence="3">JB14</strain>
    </source>
</reference>
<evidence type="ECO:0000313" key="4">
    <source>
        <dbReference type="Proteomes" id="UP000799118"/>
    </source>
</evidence>
<sequence>MAMVIPVVSTVFSGASAVCDVSHTAAAAGHIVQRSMPSTGDQLLADIRLYLDETIKILREVRPIVEEFGNTTHLTTFGECENDCDEMQTRYDAYLAEHGTGTRSWIKSFFAWKDSDTKLRAKLNRLHTEVIKLKNRSHSTSQRIQFDVHRSQSPRVQAQMAYKRSTTTAAATDSSSSTADETLNETHQQAYQPEQSEYNSAILDNIMADPLFSRNHWNQSQFSLTA</sequence>
<dbReference type="AlphaFoldDB" id="A0A6A4GEB0"/>
<keyword evidence="4" id="KW-1185">Reference proteome</keyword>
<name>A0A6A4GEB0_9AGAR</name>
<protein>
    <recommendedName>
        <fullName evidence="5">Fungal N-terminal domain-containing protein</fullName>
    </recommendedName>
</protein>
<dbReference type="EMBL" id="ML770357">
    <property type="protein sequence ID" value="KAE9383705.1"/>
    <property type="molecule type" value="Genomic_DNA"/>
</dbReference>